<comment type="caution">
    <text evidence="12">The sequence shown here is derived from an EMBL/GenBank/DDBJ whole genome shotgun (WGS) entry which is preliminary data.</text>
</comment>
<dbReference type="InterPro" id="IPR015856">
    <property type="entry name" value="ABC_transpr_CbiO/EcfA_su"/>
</dbReference>
<dbReference type="PROSITE" id="PS00211">
    <property type="entry name" value="ABC_TRANSPORTER_1"/>
    <property type="match status" value="2"/>
</dbReference>
<feature type="transmembrane region" description="Helical" evidence="10">
    <location>
        <begin position="1014"/>
        <end position="1034"/>
    </location>
</feature>
<evidence type="ECO:0000256" key="7">
    <source>
        <dbReference type="ARBA" id="ARBA00022989"/>
    </source>
</evidence>
<feature type="transmembrane region" description="Helical" evidence="10">
    <location>
        <begin position="68"/>
        <end position="90"/>
    </location>
</feature>
<dbReference type="GO" id="GO:0005524">
    <property type="term" value="F:ATP binding"/>
    <property type="evidence" value="ECO:0007669"/>
    <property type="project" value="UniProtKB-KW"/>
</dbReference>
<reference evidence="12 13" key="1">
    <citation type="submission" date="2018-11" db="EMBL/GenBank/DDBJ databases">
        <title>Genomes From Bacteria Associated with the Canine Oral Cavity: a Test Case for Automated Genome-Based Taxonomic Assignment.</title>
        <authorList>
            <person name="Coil D.A."/>
            <person name="Jospin G."/>
            <person name="Darling A.E."/>
            <person name="Wallis C."/>
            <person name="Davis I.J."/>
            <person name="Harris S."/>
            <person name="Eisen J.A."/>
            <person name="Holcombe L.J."/>
            <person name="O'Flynn C."/>
        </authorList>
    </citation>
    <scope>NUCLEOTIDE SEQUENCE [LARGE SCALE GENOMIC DNA]</scope>
    <source>
        <strain evidence="12 13">OH770</strain>
    </source>
</reference>
<feature type="domain" description="ABC transporter" evidence="11">
    <location>
        <begin position="516"/>
        <end position="749"/>
    </location>
</feature>
<dbReference type="RefSeq" id="WP_205649247.1">
    <property type="nucleotide sequence ID" value="NZ_RQZF01000004.1"/>
</dbReference>
<organism evidence="12 13">
    <name type="scientific">Schaalia canis</name>
    <dbReference type="NCBI Taxonomy" id="100469"/>
    <lineage>
        <taxon>Bacteria</taxon>
        <taxon>Bacillati</taxon>
        <taxon>Actinomycetota</taxon>
        <taxon>Actinomycetes</taxon>
        <taxon>Actinomycetales</taxon>
        <taxon>Actinomycetaceae</taxon>
        <taxon>Schaalia</taxon>
    </lineage>
</organism>
<feature type="region of interest" description="Disordered" evidence="9">
    <location>
        <begin position="762"/>
        <end position="793"/>
    </location>
</feature>
<evidence type="ECO:0000256" key="8">
    <source>
        <dbReference type="ARBA" id="ARBA00023136"/>
    </source>
</evidence>
<feature type="domain" description="ABC transporter" evidence="11">
    <location>
        <begin position="242"/>
        <end position="470"/>
    </location>
</feature>
<keyword evidence="6" id="KW-0067">ATP-binding</keyword>
<dbReference type="Pfam" id="PF00005">
    <property type="entry name" value="ABC_tran"/>
    <property type="match status" value="2"/>
</dbReference>
<comment type="similarity">
    <text evidence="2">Belongs to the ABC transporter superfamily.</text>
</comment>
<sequence length="1035" mass="109695">MRSDCADCPRRTPLSAVEIANTGIMAGLSVALGVLSTVFPVFQLAFQVAAIVPIAMVATAFRFRATLAVVVAAIVVSGAVGGALTAAQVAQSCVIGASIGALHRRGVGRAGAGVVGVFLGVFLGGVTVALLWLFEQSRILFLEAMRSGLAGYVKLLAYVPGASGVVEQATGLLDVFLRYWWVWVPVMVLVGTFAATLVSFILLGAVLRRLHYGSHCDRLEVRFIPSTGGVGDGQDFPAPLPLELRGVSFAYEDEARAVLTDVNLRFEAGEFVVIAGANGSGKSTLASIIAGATPGGGQVISPGSRGLGQVGGTAFLTQRSEVQVVGDTVWEDILWGLHPADASQAHELHALARRYLERVGLAEKSELQTRRLSGGELQRLALAGALMRAPAVLICDETTAMVDPAGRERLLSIFAELAAEGTCVIHITHDLCEAAGATRLVRIEAGKVIFDGPPEGDPECAQAVRDGRSSLLGDAFSVASLPPSDAGEHHSAEAFAVQGNREAAQRLSPDGQVEHLWLSGVHHYYDVLTPWEKPVLHDIDCIVSPGQSVLITGENGSGKSTLARIMAGLVTPTWGRCLLANRPMWTRVGAVGISHQFARLQLLRPTVGEDIVEAAGAHGLSEDERALVVERALKSVGLPVSFAERGIDQLSGGQMRRVVLAGLLASKPSVLILDEPFAGLDRQARHHLVSLLAAQRRQGMALIIISHDVEGLVGLCDRHLLLENGRLYDPSDLPTLPSSSEANGMSQVHGVSQVSGVTQVSEASQSLGRSEQTASPRKARPHRPASPSMPRPLPWDSGISRMWVGTKILCWAALSTTVLFVPTWLSLLVSATVLAAASFVARVPRSAIPRFPLWFWAGMVGGMVGAWLGDGLLIFVRAFVLTVVIMWGTAIILWTSPPSAFPAAIRQLLAPLRWVGMPVKEWAHVMAMTLKSVPLMRDQSQSISDTLAMRHYVLRHAQGGSEGGPRLFSHLSDVVTASLSVAAQRANDLGRAMSMRGGIPPFPSTSPTVGWRDVSGVMVTLAAVLGIVVGATYFS</sequence>
<feature type="transmembrane region" description="Helical" evidence="10">
    <location>
        <begin position="110"/>
        <end position="134"/>
    </location>
</feature>
<evidence type="ECO:0000256" key="6">
    <source>
        <dbReference type="ARBA" id="ARBA00022840"/>
    </source>
</evidence>
<evidence type="ECO:0000313" key="13">
    <source>
        <dbReference type="Proteomes" id="UP000280444"/>
    </source>
</evidence>
<feature type="transmembrane region" description="Helical" evidence="10">
    <location>
        <begin position="808"/>
        <end position="841"/>
    </location>
</feature>
<dbReference type="GO" id="GO:0042626">
    <property type="term" value="F:ATPase-coupled transmembrane transporter activity"/>
    <property type="evidence" value="ECO:0007669"/>
    <property type="project" value="TreeGrafter"/>
</dbReference>
<evidence type="ECO:0000256" key="3">
    <source>
        <dbReference type="ARBA" id="ARBA00022448"/>
    </source>
</evidence>
<keyword evidence="3" id="KW-0813">Transport</keyword>
<dbReference type="InterPro" id="IPR003593">
    <property type="entry name" value="AAA+_ATPase"/>
</dbReference>
<name>A0A3P1SE42_9ACTO</name>
<feature type="transmembrane region" description="Helical" evidence="10">
    <location>
        <begin position="179"/>
        <end position="203"/>
    </location>
</feature>
<dbReference type="CDD" id="cd03225">
    <property type="entry name" value="ABC_cobalt_CbiO_domain1"/>
    <property type="match status" value="2"/>
</dbReference>
<evidence type="ECO:0000256" key="4">
    <source>
        <dbReference type="ARBA" id="ARBA00022692"/>
    </source>
</evidence>
<evidence type="ECO:0000256" key="10">
    <source>
        <dbReference type="SAM" id="Phobius"/>
    </source>
</evidence>
<keyword evidence="7 10" id="KW-1133">Transmembrane helix</keyword>
<dbReference type="Proteomes" id="UP000280444">
    <property type="component" value="Unassembled WGS sequence"/>
</dbReference>
<accession>A0A3P1SE42</accession>
<dbReference type="Gene3D" id="3.40.50.300">
    <property type="entry name" value="P-loop containing nucleotide triphosphate hydrolases"/>
    <property type="match status" value="2"/>
</dbReference>
<dbReference type="SMART" id="SM00382">
    <property type="entry name" value="AAA"/>
    <property type="match status" value="2"/>
</dbReference>
<feature type="transmembrane region" description="Helical" evidence="10">
    <location>
        <begin position="41"/>
        <end position="61"/>
    </location>
</feature>
<dbReference type="GO" id="GO:0043190">
    <property type="term" value="C:ATP-binding cassette (ABC) transporter complex"/>
    <property type="evidence" value="ECO:0007669"/>
    <property type="project" value="TreeGrafter"/>
</dbReference>
<dbReference type="AlphaFoldDB" id="A0A3P1SE42"/>
<keyword evidence="4 10" id="KW-0812">Transmembrane</keyword>
<dbReference type="Pfam" id="PF09991">
    <property type="entry name" value="DUF2232"/>
    <property type="match status" value="1"/>
</dbReference>
<keyword evidence="8 10" id="KW-0472">Membrane</keyword>
<dbReference type="InterPro" id="IPR050095">
    <property type="entry name" value="ECF_ABC_transporter_ATP-bd"/>
</dbReference>
<dbReference type="InterPro" id="IPR003439">
    <property type="entry name" value="ABC_transporter-like_ATP-bd"/>
</dbReference>
<evidence type="ECO:0000256" key="2">
    <source>
        <dbReference type="ARBA" id="ARBA00005417"/>
    </source>
</evidence>
<evidence type="ECO:0000259" key="11">
    <source>
        <dbReference type="PROSITE" id="PS50893"/>
    </source>
</evidence>
<dbReference type="InterPro" id="IPR018710">
    <property type="entry name" value="DUF2232"/>
</dbReference>
<evidence type="ECO:0000313" key="12">
    <source>
        <dbReference type="EMBL" id="RRC95418.1"/>
    </source>
</evidence>
<dbReference type="SUPFAM" id="SSF52540">
    <property type="entry name" value="P-loop containing nucleoside triphosphate hydrolases"/>
    <property type="match status" value="2"/>
</dbReference>
<evidence type="ECO:0000256" key="9">
    <source>
        <dbReference type="SAM" id="MobiDB-lite"/>
    </source>
</evidence>
<gene>
    <name evidence="12" type="ORF">EII11_06000</name>
</gene>
<dbReference type="InterPro" id="IPR003339">
    <property type="entry name" value="ABC/ECF_trnsptr_transmembrane"/>
</dbReference>
<feature type="compositionally biased region" description="Polar residues" evidence="9">
    <location>
        <begin position="762"/>
        <end position="775"/>
    </location>
</feature>
<feature type="transmembrane region" description="Helical" evidence="10">
    <location>
        <begin position="853"/>
        <end position="869"/>
    </location>
</feature>
<dbReference type="EMBL" id="RQZF01000004">
    <property type="protein sequence ID" value="RRC95418.1"/>
    <property type="molecule type" value="Genomic_DNA"/>
</dbReference>
<evidence type="ECO:0000256" key="1">
    <source>
        <dbReference type="ARBA" id="ARBA00004141"/>
    </source>
</evidence>
<proteinExistence type="inferred from homology"/>
<dbReference type="PROSITE" id="PS50893">
    <property type="entry name" value="ABC_TRANSPORTER_2"/>
    <property type="match status" value="2"/>
</dbReference>
<keyword evidence="5" id="KW-0547">Nucleotide-binding</keyword>
<dbReference type="PANTHER" id="PTHR43553">
    <property type="entry name" value="HEAVY METAL TRANSPORTER"/>
    <property type="match status" value="1"/>
</dbReference>
<dbReference type="InterPro" id="IPR027417">
    <property type="entry name" value="P-loop_NTPase"/>
</dbReference>
<dbReference type="GO" id="GO:0016887">
    <property type="term" value="F:ATP hydrolysis activity"/>
    <property type="evidence" value="ECO:0007669"/>
    <property type="project" value="InterPro"/>
</dbReference>
<evidence type="ECO:0000256" key="5">
    <source>
        <dbReference type="ARBA" id="ARBA00022741"/>
    </source>
</evidence>
<keyword evidence="13" id="KW-1185">Reference proteome</keyword>
<feature type="transmembrane region" description="Helical" evidence="10">
    <location>
        <begin position="874"/>
        <end position="894"/>
    </location>
</feature>
<protein>
    <submittedName>
        <fullName evidence="12">DUF2232 domain-containing protein</fullName>
    </submittedName>
</protein>
<feature type="transmembrane region" description="Helical" evidence="10">
    <location>
        <begin position="12"/>
        <end position="35"/>
    </location>
</feature>
<dbReference type="CDD" id="cd16914">
    <property type="entry name" value="EcfT"/>
    <property type="match status" value="1"/>
</dbReference>
<dbReference type="InterPro" id="IPR017871">
    <property type="entry name" value="ABC_transporter-like_CS"/>
</dbReference>
<comment type="subcellular location">
    <subcellularLocation>
        <location evidence="1">Membrane</location>
        <topology evidence="1">Multi-pass membrane protein</topology>
    </subcellularLocation>
</comment>